<dbReference type="Proteomes" id="UP001202134">
    <property type="component" value="Unassembled WGS sequence"/>
</dbReference>
<dbReference type="CDD" id="cd07262">
    <property type="entry name" value="VOC_like"/>
    <property type="match status" value="1"/>
</dbReference>
<dbReference type="Pfam" id="PF00903">
    <property type="entry name" value="Glyoxalase"/>
    <property type="match status" value="1"/>
</dbReference>
<name>A0ABT0KL07_9GAMM</name>
<proteinExistence type="predicted"/>
<dbReference type="InterPro" id="IPR004360">
    <property type="entry name" value="Glyas_Fos-R_dOase_dom"/>
</dbReference>
<feature type="domain" description="Glyoxalase/fosfomycin resistance/dioxygenase" evidence="1">
    <location>
        <begin position="3"/>
        <end position="121"/>
    </location>
</feature>
<protein>
    <submittedName>
        <fullName evidence="2">VOC family protein</fullName>
    </submittedName>
</protein>
<dbReference type="PANTHER" id="PTHR35006:SF1">
    <property type="entry name" value="BLL2941 PROTEIN"/>
    <property type="match status" value="1"/>
</dbReference>
<evidence type="ECO:0000313" key="3">
    <source>
        <dbReference type="Proteomes" id="UP001202134"/>
    </source>
</evidence>
<dbReference type="PANTHER" id="PTHR35006">
    <property type="entry name" value="GLYOXALASE FAMILY PROTEIN (AFU_ORTHOLOGUE AFUA_5G14830)"/>
    <property type="match status" value="1"/>
</dbReference>
<accession>A0ABT0KL07</accession>
<evidence type="ECO:0000259" key="1">
    <source>
        <dbReference type="Pfam" id="PF00903"/>
    </source>
</evidence>
<gene>
    <name evidence="2" type="ORF">L2737_04115</name>
</gene>
<sequence>MFSHVMIGANDIDTSKAFYDATLAALGHAPGMIDPKGRCFYVTETGVFALTKPINGESSSHGNGTTVGFSAANEEQALAWHAAGLANGGVTCEELPGYRESPMGPLFLGYLRDPAGNKICVLYRPK</sequence>
<reference evidence="2 3" key="1">
    <citation type="submission" date="2022-01" db="EMBL/GenBank/DDBJ databases">
        <title>Whole genome-based taxonomy of the Shewanellaceae.</title>
        <authorList>
            <person name="Martin-Rodriguez A.J."/>
        </authorList>
    </citation>
    <scope>NUCLEOTIDE SEQUENCE [LARGE SCALE GENOMIC DNA]</scope>
    <source>
        <strain evidence="2 3">DSM 24955</strain>
    </source>
</reference>
<organism evidence="2 3">
    <name type="scientific">Shewanella electrodiphila</name>
    <dbReference type="NCBI Taxonomy" id="934143"/>
    <lineage>
        <taxon>Bacteria</taxon>
        <taxon>Pseudomonadati</taxon>
        <taxon>Pseudomonadota</taxon>
        <taxon>Gammaproteobacteria</taxon>
        <taxon>Alteromonadales</taxon>
        <taxon>Shewanellaceae</taxon>
        <taxon>Shewanella</taxon>
    </lineage>
</organism>
<dbReference type="InterPro" id="IPR029068">
    <property type="entry name" value="Glyas_Bleomycin-R_OHBP_Dase"/>
</dbReference>
<dbReference type="SUPFAM" id="SSF54593">
    <property type="entry name" value="Glyoxalase/Bleomycin resistance protein/Dihydroxybiphenyl dioxygenase"/>
    <property type="match status" value="1"/>
</dbReference>
<comment type="caution">
    <text evidence="2">The sequence shown here is derived from an EMBL/GenBank/DDBJ whole genome shotgun (WGS) entry which is preliminary data.</text>
</comment>
<keyword evidence="3" id="KW-1185">Reference proteome</keyword>
<dbReference type="RefSeq" id="WP_248954888.1">
    <property type="nucleotide sequence ID" value="NZ_JAKIKU010000002.1"/>
</dbReference>
<evidence type="ECO:0000313" key="2">
    <source>
        <dbReference type="EMBL" id="MCL1044518.1"/>
    </source>
</evidence>
<dbReference type="EMBL" id="JAKIKU010000002">
    <property type="protein sequence ID" value="MCL1044518.1"/>
    <property type="molecule type" value="Genomic_DNA"/>
</dbReference>
<dbReference type="Gene3D" id="3.10.180.10">
    <property type="entry name" value="2,3-Dihydroxybiphenyl 1,2-Dioxygenase, domain 1"/>
    <property type="match status" value="1"/>
</dbReference>